<accession>A0A2U1Q1U2</accession>
<evidence type="ECO:0000256" key="1">
    <source>
        <dbReference type="SAM" id="MobiDB-lite"/>
    </source>
</evidence>
<proteinExistence type="predicted"/>
<dbReference type="InterPro" id="IPR045529">
    <property type="entry name" value="DUF6469"/>
</dbReference>
<dbReference type="Pfam" id="PF20073">
    <property type="entry name" value="DUF6469"/>
    <property type="match status" value="1"/>
</dbReference>
<dbReference type="GO" id="GO:0005524">
    <property type="term" value="F:ATP binding"/>
    <property type="evidence" value="ECO:0007669"/>
    <property type="project" value="UniProtKB-KW"/>
</dbReference>
<dbReference type="STRING" id="35608.A0A2U1Q1U2"/>
<evidence type="ECO:0000259" key="2">
    <source>
        <dbReference type="Pfam" id="PF20073"/>
    </source>
</evidence>
<feature type="region of interest" description="Disordered" evidence="1">
    <location>
        <begin position="145"/>
        <end position="168"/>
    </location>
</feature>
<keyword evidence="3" id="KW-0067">ATP-binding</keyword>
<evidence type="ECO:0000313" key="3">
    <source>
        <dbReference type="EMBL" id="PWA91976.1"/>
    </source>
</evidence>
<reference evidence="3 4" key="1">
    <citation type="journal article" date="2018" name="Mol. Plant">
        <title>The genome of Artemisia annua provides insight into the evolution of Asteraceae family and artemisinin biosynthesis.</title>
        <authorList>
            <person name="Shen Q."/>
            <person name="Zhang L."/>
            <person name="Liao Z."/>
            <person name="Wang S."/>
            <person name="Yan T."/>
            <person name="Shi P."/>
            <person name="Liu M."/>
            <person name="Fu X."/>
            <person name="Pan Q."/>
            <person name="Wang Y."/>
            <person name="Lv Z."/>
            <person name="Lu X."/>
            <person name="Zhang F."/>
            <person name="Jiang W."/>
            <person name="Ma Y."/>
            <person name="Chen M."/>
            <person name="Hao X."/>
            <person name="Li L."/>
            <person name="Tang Y."/>
            <person name="Lv G."/>
            <person name="Zhou Y."/>
            <person name="Sun X."/>
            <person name="Brodelius P.E."/>
            <person name="Rose J.K.C."/>
            <person name="Tang K."/>
        </authorList>
    </citation>
    <scope>NUCLEOTIDE SEQUENCE [LARGE SCALE GENOMIC DNA]</scope>
    <source>
        <strain evidence="4">cv. Huhao1</strain>
        <tissue evidence="3">Leaf</tissue>
    </source>
</reference>
<dbReference type="OrthoDB" id="3156807at2759"/>
<organism evidence="3 4">
    <name type="scientific">Artemisia annua</name>
    <name type="common">Sweet wormwood</name>
    <dbReference type="NCBI Taxonomy" id="35608"/>
    <lineage>
        <taxon>Eukaryota</taxon>
        <taxon>Viridiplantae</taxon>
        <taxon>Streptophyta</taxon>
        <taxon>Embryophyta</taxon>
        <taxon>Tracheophyta</taxon>
        <taxon>Spermatophyta</taxon>
        <taxon>Magnoliopsida</taxon>
        <taxon>eudicotyledons</taxon>
        <taxon>Gunneridae</taxon>
        <taxon>Pentapetalae</taxon>
        <taxon>asterids</taxon>
        <taxon>campanulids</taxon>
        <taxon>Asterales</taxon>
        <taxon>Asteraceae</taxon>
        <taxon>Asteroideae</taxon>
        <taxon>Anthemideae</taxon>
        <taxon>Artemisiinae</taxon>
        <taxon>Artemisia</taxon>
    </lineage>
</organism>
<feature type="compositionally biased region" description="Basic and acidic residues" evidence="1">
    <location>
        <begin position="157"/>
        <end position="168"/>
    </location>
</feature>
<keyword evidence="3" id="KW-0378">Hydrolase</keyword>
<keyword evidence="4" id="KW-1185">Reference proteome</keyword>
<name>A0A2U1Q1U2_ARTAN</name>
<comment type="caution">
    <text evidence="3">The sequence shown here is derived from an EMBL/GenBank/DDBJ whole genome shotgun (WGS) entry which is preliminary data.</text>
</comment>
<protein>
    <submittedName>
        <fullName evidence="3">UvrD-like Helicase, ATP-binding domain-containing protein</fullName>
    </submittedName>
</protein>
<sequence length="225" mass="26342">MLPYFWRFIALEMKNNPWHAVEKIPLTFESEEHYFGSFVNPLREETRAGLASSMEVMDRAPFAEVIYFCEGKRGDHILYDFTVGIWKNRFSERGKEPYLTLPGDLLILVDGKPESVSDLQRKGRTWNLLLVKSVVDDGIEAVQKKEKDDGIEDENEDDKKDHIKDDSTSRHFKVTAPREIEFQDGMFVVFVMNITTEKRIWNSLHIYRNLKIVKEIIYSDSMVRS</sequence>
<feature type="domain" description="DUF6469" evidence="2">
    <location>
        <begin position="61"/>
        <end position="210"/>
    </location>
</feature>
<dbReference type="GO" id="GO:0004386">
    <property type="term" value="F:helicase activity"/>
    <property type="evidence" value="ECO:0007669"/>
    <property type="project" value="UniProtKB-KW"/>
</dbReference>
<dbReference type="EMBL" id="PKPP01000503">
    <property type="protein sequence ID" value="PWA91976.1"/>
    <property type="molecule type" value="Genomic_DNA"/>
</dbReference>
<dbReference type="Proteomes" id="UP000245207">
    <property type="component" value="Unassembled WGS sequence"/>
</dbReference>
<dbReference type="AlphaFoldDB" id="A0A2U1Q1U2"/>
<gene>
    <name evidence="3" type="ORF">CTI12_AA084150</name>
</gene>
<keyword evidence="3" id="KW-0547">Nucleotide-binding</keyword>
<keyword evidence="3" id="KW-0347">Helicase</keyword>
<evidence type="ECO:0000313" key="4">
    <source>
        <dbReference type="Proteomes" id="UP000245207"/>
    </source>
</evidence>